<dbReference type="RefSeq" id="WP_168883792.1">
    <property type="nucleotide sequence ID" value="NZ_JABAIL010000005.1"/>
</dbReference>
<reference evidence="7 8" key="1">
    <citation type="submission" date="2020-04" db="EMBL/GenBank/DDBJ databases">
        <title>Flammeovirga sp. SR4, a novel species isolated from seawater.</title>
        <authorList>
            <person name="Wang X."/>
        </authorList>
    </citation>
    <scope>NUCLEOTIDE SEQUENCE [LARGE SCALE GENOMIC DNA]</scope>
    <source>
        <strain evidence="7 8">SR4</strain>
    </source>
</reference>
<keyword evidence="3 6" id="KW-0812">Transmembrane</keyword>
<evidence type="ECO:0000313" key="8">
    <source>
        <dbReference type="Proteomes" id="UP000585050"/>
    </source>
</evidence>
<keyword evidence="2" id="KW-1003">Cell membrane</keyword>
<feature type="transmembrane region" description="Helical" evidence="6">
    <location>
        <begin position="215"/>
        <end position="237"/>
    </location>
</feature>
<name>A0A7X8SMU6_9BACT</name>
<evidence type="ECO:0000256" key="3">
    <source>
        <dbReference type="ARBA" id="ARBA00022692"/>
    </source>
</evidence>
<dbReference type="CDD" id="cd13128">
    <property type="entry name" value="MATE_Wzx_like"/>
    <property type="match status" value="1"/>
</dbReference>
<feature type="transmembrane region" description="Helical" evidence="6">
    <location>
        <begin position="353"/>
        <end position="373"/>
    </location>
</feature>
<evidence type="ECO:0000256" key="5">
    <source>
        <dbReference type="ARBA" id="ARBA00023136"/>
    </source>
</evidence>
<dbReference type="InterPro" id="IPR002797">
    <property type="entry name" value="Polysacc_synth"/>
</dbReference>
<gene>
    <name evidence="7" type="ORF">HGP29_17865</name>
</gene>
<dbReference type="InterPro" id="IPR050833">
    <property type="entry name" value="Poly_Biosynth_Transport"/>
</dbReference>
<keyword evidence="4 6" id="KW-1133">Transmembrane helix</keyword>
<dbReference type="GO" id="GO:0005886">
    <property type="term" value="C:plasma membrane"/>
    <property type="evidence" value="ECO:0007669"/>
    <property type="project" value="UniProtKB-SubCell"/>
</dbReference>
<sequence length="433" mass="49845">MNKYLVLIFHLLSGRILKLSANFFIGIAIARSLGPEFFGEYSYLLTFSTVVLPIIDFGLNGVLQKKITEEENILLQYELIKYASIVKSIVGVILFCFFIVLGYLTLIDKEFYWGYFFILLTFLFRSDTVAQIYLTSYHKGKELSIIQVTSFLISLVLKLVGVYKSLSVNYFCFAFLSEYILLFIISWIVINKYLKVGNIIKVKLDISKYLPIIKLSFPLILSSFAGMINLKIDVFLIDYFLTAKDVGVYSVATRFSEVWYVIPSTLSLALYELIAKLKNKGQLQVFYDVFTLLSLLPIIIVLLTSKIFITFLFGDPYVEAANILNVHIISLLFIFWGAILSREIIILEKTKFSLIRHLFGAVINIVLNIILIPRYGLLMTAYSTLVSYFCSNVLICFFYKSFRSSAFMMLKSFFFGIRMKKNIKVILYEKNNN</sequence>
<organism evidence="7 8">
    <name type="scientific">Flammeovirga agarivorans</name>
    <dbReference type="NCBI Taxonomy" id="2726742"/>
    <lineage>
        <taxon>Bacteria</taxon>
        <taxon>Pseudomonadati</taxon>
        <taxon>Bacteroidota</taxon>
        <taxon>Cytophagia</taxon>
        <taxon>Cytophagales</taxon>
        <taxon>Flammeovirgaceae</taxon>
        <taxon>Flammeovirga</taxon>
    </lineage>
</organism>
<dbReference type="PANTHER" id="PTHR30250:SF11">
    <property type="entry name" value="O-ANTIGEN TRANSPORTER-RELATED"/>
    <property type="match status" value="1"/>
</dbReference>
<feature type="transmembrane region" description="Helical" evidence="6">
    <location>
        <begin position="168"/>
        <end position="194"/>
    </location>
</feature>
<evidence type="ECO:0000256" key="1">
    <source>
        <dbReference type="ARBA" id="ARBA00004651"/>
    </source>
</evidence>
<feature type="transmembrane region" description="Helical" evidence="6">
    <location>
        <begin position="7"/>
        <end position="29"/>
    </location>
</feature>
<evidence type="ECO:0000256" key="6">
    <source>
        <dbReference type="SAM" id="Phobius"/>
    </source>
</evidence>
<comment type="caution">
    <text evidence="7">The sequence shown here is derived from an EMBL/GenBank/DDBJ whole genome shotgun (WGS) entry which is preliminary data.</text>
</comment>
<dbReference type="Pfam" id="PF01943">
    <property type="entry name" value="Polysacc_synt"/>
    <property type="match status" value="1"/>
</dbReference>
<proteinExistence type="predicted"/>
<feature type="transmembrane region" description="Helical" evidence="6">
    <location>
        <begin position="41"/>
        <end position="63"/>
    </location>
</feature>
<feature type="transmembrane region" description="Helical" evidence="6">
    <location>
        <begin position="286"/>
        <end position="314"/>
    </location>
</feature>
<protein>
    <submittedName>
        <fullName evidence="7">Flippase</fullName>
    </submittedName>
</protein>
<comment type="subcellular location">
    <subcellularLocation>
        <location evidence="1">Cell membrane</location>
        <topology evidence="1">Multi-pass membrane protein</topology>
    </subcellularLocation>
</comment>
<accession>A0A7X8SMU6</accession>
<evidence type="ECO:0000256" key="4">
    <source>
        <dbReference type="ARBA" id="ARBA00022989"/>
    </source>
</evidence>
<feature type="transmembrane region" description="Helical" evidence="6">
    <location>
        <begin position="379"/>
        <end position="399"/>
    </location>
</feature>
<feature type="transmembrane region" description="Helical" evidence="6">
    <location>
        <begin position="84"/>
        <end position="106"/>
    </location>
</feature>
<dbReference type="EMBL" id="JABAIL010000005">
    <property type="protein sequence ID" value="NLR93085.1"/>
    <property type="molecule type" value="Genomic_DNA"/>
</dbReference>
<evidence type="ECO:0000313" key="7">
    <source>
        <dbReference type="EMBL" id="NLR93085.1"/>
    </source>
</evidence>
<keyword evidence="8" id="KW-1185">Reference proteome</keyword>
<dbReference type="PANTHER" id="PTHR30250">
    <property type="entry name" value="PST FAMILY PREDICTED COLANIC ACID TRANSPORTER"/>
    <property type="match status" value="1"/>
</dbReference>
<feature type="transmembrane region" description="Helical" evidence="6">
    <location>
        <begin position="112"/>
        <end position="134"/>
    </location>
</feature>
<feature type="transmembrane region" description="Helical" evidence="6">
    <location>
        <begin position="257"/>
        <end position="274"/>
    </location>
</feature>
<dbReference type="Proteomes" id="UP000585050">
    <property type="component" value="Unassembled WGS sequence"/>
</dbReference>
<feature type="transmembrane region" description="Helical" evidence="6">
    <location>
        <begin position="143"/>
        <end position="162"/>
    </location>
</feature>
<feature type="transmembrane region" description="Helical" evidence="6">
    <location>
        <begin position="320"/>
        <end position="341"/>
    </location>
</feature>
<keyword evidence="5 6" id="KW-0472">Membrane</keyword>
<dbReference type="AlphaFoldDB" id="A0A7X8SMU6"/>
<evidence type="ECO:0000256" key="2">
    <source>
        <dbReference type="ARBA" id="ARBA00022475"/>
    </source>
</evidence>